<evidence type="ECO:0008006" key="4">
    <source>
        <dbReference type="Google" id="ProtNLM"/>
    </source>
</evidence>
<evidence type="ECO:0000313" key="2">
    <source>
        <dbReference type="EMBL" id="MCA6065275.1"/>
    </source>
</evidence>
<feature type="transmembrane region" description="Helical" evidence="1">
    <location>
        <begin position="31"/>
        <end position="54"/>
    </location>
</feature>
<sequence length="91" mass="10189">MMMLFLFMTIGGCVLLYLSHRNQQWLQQRLAVLPLRLVGVTLVLAGAFAAVSYLPVNAAMFAWLVLMMLVIGLLPFASLLRAEPIERKRGL</sequence>
<keyword evidence="1" id="KW-1133">Transmembrane helix</keyword>
<gene>
    <name evidence="2" type="ORF">I9W95_16890</name>
</gene>
<dbReference type="EMBL" id="JAEDAH010000103">
    <property type="protein sequence ID" value="MCA6065275.1"/>
    <property type="molecule type" value="Genomic_DNA"/>
</dbReference>
<comment type="caution">
    <text evidence="2">The sequence shown here is derived from an EMBL/GenBank/DDBJ whole genome shotgun (WGS) entry which is preliminary data.</text>
</comment>
<dbReference type="RefSeq" id="WP_225677062.1">
    <property type="nucleotide sequence ID" value="NZ_JAEDAH010000103.1"/>
</dbReference>
<keyword evidence="1" id="KW-0472">Membrane</keyword>
<accession>A0ABS7ZUL8</accession>
<organism evidence="2 3">
    <name type="scientific">Thalassolituus marinus</name>
    <dbReference type="NCBI Taxonomy" id="671053"/>
    <lineage>
        <taxon>Bacteria</taxon>
        <taxon>Pseudomonadati</taxon>
        <taxon>Pseudomonadota</taxon>
        <taxon>Gammaproteobacteria</taxon>
        <taxon>Oceanospirillales</taxon>
        <taxon>Oceanospirillaceae</taxon>
        <taxon>Thalassolituus</taxon>
    </lineage>
</organism>
<keyword evidence="3" id="KW-1185">Reference proteome</keyword>
<dbReference type="Proteomes" id="UP000714380">
    <property type="component" value="Unassembled WGS sequence"/>
</dbReference>
<evidence type="ECO:0000256" key="1">
    <source>
        <dbReference type="SAM" id="Phobius"/>
    </source>
</evidence>
<keyword evidence="1" id="KW-0812">Transmembrane</keyword>
<reference evidence="2 3" key="1">
    <citation type="submission" date="2020-12" db="EMBL/GenBank/DDBJ databases">
        <title>Novel Thalassolituus-related marine hydrocarbonoclastic bacteria mediated algae-derived hydrocarbons mineralization in twilight zone of the northern South China Sea.</title>
        <authorList>
            <person name="Dong C."/>
        </authorList>
    </citation>
    <scope>NUCLEOTIDE SEQUENCE [LARGE SCALE GENOMIC DNA]</scope>
    <source>
        <strain evidence="2 3">IMCC1826</strain>
    </source>
</reference>
<proteinExistence type="predicted"/>
<feature type="transmembrane region" description="Helical" evidence="1">
    <location>
        <begin position="61"/>
        <end position="82"/>
    </location>
</feature>
<name>A0ABS7ZUL8_9GAMM</name>
<protein>
    <recommendedName>
        <fullName evidence="4">DUF3325 domain-containing protein</fullName>
    </recommendedName>
</protein>
<evidence type="ECO:0000313" key="3">
    <source>
        <dbReference type="Proteomes" id="UP000714380"/>
    </source>
</evidence>